<organism evidence="1 2">
    <name type="scientific">Dactylosporangium siamense</name>
    <dbReference type="NCBI Taxonomy" id="685454"/>
    <lineage>
        <taxon>Bacteria</taxon>
        <taxon>Bacillati</taxon>
        <taxon>Actinomycetota</taxon>
        <taxon>Actinomycetes</taxon>
        <taxon>Micromonosporales</taxon>
        <taxon>Micromonosporaceae</taxon>
        <taxon>Dactylosporangium</taxon>
    </lineage>
</organism>
<protein>
    <recommendedName>
        <fullName evidence="3">DUF1963 domain-containing protein</fullName>
    </recommendedName>
</protein>
<dbReference type="EMBL" id="BONQ01000106">
    <property type="protein sequence ID" value="GIG48518.1"/>
    <property type="molecule type" value="Genomic_DNA"/>
</dbReference>
<name>A0A919PU17_9ACTN</name>
<evidence type="ECO:0000313" key="2">
    <source>
        <dbReference type="Proteomes" id="UP000660611"/>
    </source>
</evidence>
<dbReference type="Gene3D" id="2.30.320.10">
    <property type="entry name" value="YwqG-like"/>
    <property type="match status" value="1"/>
</dbReference>
<keyword evidence="2" id="KW-1185">Reference proteome</keyword>
<dbReference type="RefSeq" id="WP_203850228.1">
    <property type="nucleotide sequence ID" value="NZ_BAAAVW010000003.1"/>
</dbReference>
<reference evidence="1" key="1">
    <citation type="submission" date="2021-01" db="EMBL/GenBank/DDBJ databases">
        <title>Whole genome shotgun sequence of Dactylosporangium siamense NBRC 106093.</title>
        <authorList>
            <person name="Komaki H."/>
            <person name="Tamura T."/>
        </authorList>
    </citation>
    <scope>NUCLEOTIDE SEQUENCE</scope>
    <source>
        <strain evidence="1">NBRC 106093</strain>
    </source>
</reference>
<dbReference type="AlphaFoldDB" id="A0A919PU17"/>
<evidence type="ECO:0008006" key="3">
    <source>
        <dbReference type="Google" id="ProtNLM"/>
    </source>
</evidence>
<proteinExistence type="predicted"/>
<dbReference type="Proteomes" id="UP000660611">
    <property type="component" value="Unassembled WGS sequence"/>
</dbReference>
<gene>
    <name evidence="1" type="ORF">Dsi01nite_065590</name>
</gene>
<comment type="caution">
    <text evidence="1">The sequence shown here is derived from an EMBL/GenBank/DDBJ whole genome shotgun (WGS) entry which is preliminary data.</text>
</comment>
<evidence type="ECO:0000313" key="1">
    <source>
        <dbReference type="EMBL" id="GIG48518.1"/>
    </source>
</evidence>
<accession>A0A919PU17</accession>
<sequence length="368" mass="39557">MTDEPSNGTALPASLALVPDGSLQEVADAAVAGLRAGHPAADLIVGLSLQAPHTLRPHLERLWDLAPNSPTYSACWPWRGADDNEIDRLAARLHAAPAESDRAWRCLLETRMARGWSIAVAAIGGVVPAGDYADACLNLVGIERRAGGIRRLVTEPTCHIEFPQGFLVPPGRGGGRGAMPDPSWYPGSGVAGAGRFGGEVDARCAVCGGPLHRLLAFDQAPANVPGGLQVVTCLSCLGWSQQVLYFAHHGTSVRPAGPALTRQRPEFPAEALPETPVRIRPSSPRWRRQDWAYSNGEENLHRVGGEPTWIQSAEFPACPACHRTMRFLLQLDSLEIEGGPWWLWGSGGILYSFWCDGCSLSATLWQCT</sequence>